<comment type="caution">
    <text evidence="4">The sequence shown here is derived from an EMBL/GenBank/DDBJ whole genome shotgun (WGS) entry which is preliminary data.</text>
</comment>
<feature type="domain" description="Transposase IS204/IS1001/IS1096/IS1165 helix-turn-helix" evidence="2">
    <location>
        <begin position="95"/>
        <end position="143"/>
    </location>
</feature>
<evidence type="ECO:0000259" key="2">
    <source>
        <dbReference type="Pfam" id="PF13542"/>
    </source>
</evidence>
<dbReference type="InterPro" id="IPR032877">
    <property type="entry name" value="Transposase_HTH"/>
</dbReference>
<name>A0A841CVT7_PLAVE</name>
<dbReference type="PANTHER" id="PTHR33498:SF1">
    <property type="entry name" value="TRANSPOSASE FOR INSERTION SEQUENCE ELEMENT IS1557"/>
    <property type="match status" value="1"/>
</dbReference>
<evidence type="ECO:0000259" key="3">
    <source>
        <dbReference type="Pfam" id="PF14690"/>
    </source>
</evidence>
<evidence type="ECO:0000259" key="1">
    <source>
        <dbReference type="Pfam" id="PF01610"/>
    </source>
</evidence>
<dbReference type="Pfam" id="PF13542">
    <property type="entry name" value="HTH_Tnp_ISL3"/>
    <property type="match status" value="1"/>
</dbReference>
<dbReference type="AlphaFoldDB" id="A0A841CVT7"/>
<reference evidence="4 5" key="1">
    <citation type="submission" date="2020-08" db="EMBL/GenBank/DDBJ databases">
        <title>Genomic Encyclopedia of Type Strains, Phase III (KMG-III): the genomes of soil and plant-associated and newly described type strains.</title>
        <authorList>
            <person name="Whitman W."/>
        </authorList>
    </citation>
    <scope>NUCLEOTIDE SEQUENCE [LARGE SCALE GENOMIC DNA]</scope>
    <source>
        <strain evidence="4 5">CECT 3303</strain>
    </source>
</reference>
<dbReference type="PANTHER" id="PTHR33498">
    <property type="entry name" value="TRANSPOSASE FOR INSERTION SEQUENCE ELEMENT IS1557"/>
    <property type="match status" value="1"/>
</dbReference>
<dbReference type="InterPro" id="IPR002560">
    <property type="entry name" value="Transposase_DDE"/>
</dbReference>
<dbReference type="NCBIfam" id="NF033550">
    <property type="entry name" value="transpos_ISL3"/>
    <property type="match status" value="1"/>
</dbReference>
<feature type="domain" description="Transposase IS204/IS1001/IS1096/IS1165 DDE" evidence="1">
    <location>
        <begin position="161"/>
        <end position="425"/>
    </location>
</feature>
<proteinExistence type="predicted"/>
<evidence type="ECO:0000313" key="5">
    <source>
        <dbReference type="Proteomes" id="UP000562352"/>
    </source>
</evidence>
<dbReference type="RefSeq" id="WP_184939234.1">
    <property type="nucleotide sequence ID" value="NZ_BAAAWZ010000001.1"/>
</dbReference>
<organism evidence="4 5">
    <name type="scientific">Planomonospora venezuelensis</name>
    <dbReference type="NCBI Taxonomy" id="1999"/>
    <lineage>
        <taxon>Bacteria</taxon>
        <taxon>Bacillati</taxon>
        <taxon>Actinomycetota</taxon>
        <taxon>Actinomycetes</taxon>
        <taxon>Streptosporangiales</taxon>
        <taxon>Streptosporangiaceae</taxon>
        <taxon>Planomonospora</taxon>
    </lineage>
</organism>
<sequence length="441" mass="49138">MVNDTTRLLGLEGLAVAEVIAGDEHAGQGPVIHLTTLDERARSCPVCGAVATRMKEWVTTRPRDLPVAGRWCELRWRKRRWICRQKTCPRGTFTEQVPQIPARARLTRRLRRAAGAAVADAGRTIVQSARDHGLSWPVVAAAFTVHAGAVLPDQPAPVAVLGIDEIRRGRPRWAWDEVACAWTAVVDRWHVGFVDLSAGQGLLGQVEGRTARVVIDWLDARGPDWKEQVAYVAIDMCTIFKAAVRAALPHATLVVDHFHIVQLANAAVTEVRRRVTVQVRGRRGRKGNREWELRNRLTRSAARMHGTQLDPMIDDLMALPTRIGVPILTAWNAKEDLLDLLALARTDADRHVIAERLFRFYDRCAASGLPELERLAGTVEAWWPEICAFLRTGITNAGSEGTNRVIKTIARDAYGFRNPVNQRLRTRCATTRKSRGHLDPA</sequence>
<feature type="domain" description="Transposase IS204/IS1001/IS1096/IS1165 zinc-finger" evidence="3">
    <location>
        <begin position="42"/>
        <end position="85"/>
    </location>
</feature>
<dbReference type="Proteomes" id="UP000562352">
    <property type="component" value="Unassembled WGS sequence"/>
</dbReference>
<accession>A0A841CVT7</accession>
<evidence type="ECO:0000313" key="4">
    <source>
        <dbReference type="EMBL" id="MBB5962011.1"/>
    </source>
</evidence>
<gene>
    <name evidence="4" type="ORF">FHS22_001270</name>
</gene>
<protein>
    <submittedName>
        <fullName evidence="4">Transposase</fullName>
    </submittedName>
</protein>
<dbReference type="Pfam" id="PF01610">
    <property type="entry name" value="DDE_Tnp_ISL3"/>
    <property type="match status" value="1"/>
</dbReference>
<dbReference type="Pfam" id="PF14690">
    <property type="entry name" value="Zn_ribbon_ISL3"/>
    <property type="match status" value="1"/>
</dbReference>
<dbReference type="EMBL" id="JACHJJ010000003">
    <property type="protein sequence ID" value="MBB5962011.1"/>
    <property type="molecule type" value="Genomic_DNA"/>
</dbReference>
<dbReference type="InterPro" id="IPR029261">
    <property type="entry name" value="Transposase_Znf"/>
</dbReference>
<keyword evidence="5" id="KW-1185">Reference proteome</keyword>
<dbReference type="InterPro" id="IPR047951">
    <property type="entry name" value="Transpos_ISL3"/>
</dbReference>